<feature type="transmembrane region" description="Helical" evidence="8">
    <location>
        <begin position="203"/>
        <end position="223"/>
    </location>
</feature>
<reference evidence="11" key="1">
    <citation type="journal article" date="2019" name="Int. J. Syst. Evol. Microbiol.">
        <title>The Global Catalogue of Microorganisms (GCM) 10K type strain sequencing project: providing services to taxonomists for standard genome sequencing and annotation.</title>
        <authorList>
            <consortium name="The Broad Institute Genomics Platform"/>
            <consortium name="The Broad Institute Genome Sequencing Center for Infectious Disease"/>
            <person name="Wu L."/>
            <person name="Ma J."/>
        </authorList>
    </citation>
    <scope>NUCLEOTIDE SEQUENCE [LARGE SCALE GENOMIC DNA]</scope>
    <source>
        <strain evidence="11">TISTR 2466</strain>
    </source>
</reference>
<feature type="transmembrane region" description="Helical" evidence="8">
    <location>
        <begin position="335"/>
        <end position="357"/>
    </location>
</feature>
<dbReference type="InterPro" id="IPR036259">
    <property type="entry name" value="MFS_trans_sf"/>
</dbReference>
<name>A0ABW5S2J5_9BACL</name>
<feature type="transmembrane region" description="Helical" evidence="8">
    <location>
        <begin position="304"/>
        <end position="323"/>
    </location>
</feature>
<keyword evidence="11" id="KW-1185">Reference proteome</keyword>
<dbReference type="PROSITE" id="PS50850">
    <property type="entry name" value="MFS"/>
    <property type="match status" value="1"/>
</dbReference>
<dbReference type="PANTHER" id="PTHR42718">
    <property type="entry name" value="MAJOR FACILITATOR SUPERFAMILY MULTIDRUG TRANSPORTER MFSC"/>
    <property type="match status" value="1"/>
</dbReference>
<feature type="transmembrane region" description="Helical" evidence="8">
    <location>
        <begin position="55"/>
        <end position="75"/>
    </location>
</feature>
<evidence type="ECO:0000259" key="9">
    <source>
        <dbReference type="PROSITE" id="PS50850"/>
    </source>
</evidence>
<dbReference type="InterPro" id="IPR004638">
    <property type="entry name" value="EmrB-like"/>
</dbReference>
<keyword evidence="3" id="KW-0813">Transport</keyword>
<keyword evidence="5 8" id="KW-0812">Transmembrane</keyword>
<feature type="transmembrane region" description="Helical" evidence="8">
    <location>
        <begin position="235"/>
        <end position="257"/>
    </location>
</feature>
<evidence type="ECO:0000256" key="6">
    <source>
        <dbReference type="ARBA" id="ARBA00022989"/>
    </source>
</evidence>
<dbReference type="Gene3D" id="1.20.1250.20">
    <property type="entry name" value="MFS general substrate transporter like domains"/>
    <property type="match status" value="2"/>
</dbReference>
<evidence type="ECO:0000256" key="5">
    <source>
        <dbReference type="ARBA" id="ARBA00022692"/>
    </source>
</evidence>
<keyword evidence="4" id="KW-1003">Cell membrane</keyword>
<comment type="subcellular location">
    <subcellularLocation>
        <location evidence="1">Cell membrane</location>
        <topology evidence="1">Multi-pass membrane protein</topology>
    </subcellularLocation>
</comment>
<gene>
    <name evidence="10" type="ORF">ACFSUE_06985</name>
</gene>
<protein>
    <submittedName>
        <fullName evidence="10">MDR family MFS transporter</fullName>
    </submittedName>
</protein>
<dbReference type="RefSeq" id="WP_253059998.1">
    <property type="nucleotide sequence ID" value="NZ_JAMXWM010000005.1"/>
</dbReference>
<evidence type="ECO:0000256" key="4">
    <source>
        <dbReference type="ARBA" id="ARBA00022475"/>
    </source>
</evidence>
<feature type="transmembrane region" description="Helical" evidence="8">
    <location>
        <begin position="82"/>
        <end position="106"/>
    </location>
</feature>
<feature type="transmembrane region" description="Helical" evidence="8">
    <location>
        <begin position="112"/>
        <end position="132"/>
    </location>
</feature>
<dbReference type="InterPro" id="IPR020846">
    <property type="entry name" value="MFS_dom"/>
</dbReference>
<dbReference type="SUPFAM" id="SSF103473">
    <property type="entry name" value="MFS general substrate transporter"/>
    <property type="match status" value="1"/>
</dbReference>
<dbReference type="Proteomes" id="UP001597399">
    <property type="component" value="Unassembled WGS sequence"/>
</dbReference>
<feature type="transmembrane region" description="Helical" evidence="8">
    <location>
        <begin position="170"/>
        <end position="191"/>
    </location>
</feature>
<dbReference type="Pfam" id="PF07690">
    <property type="entry name" value="MFS_1"/>
    <property type="match status" value="1"/>
</dbReference>
<comment type="caution">
    <text evidence="10">The sequence shown here is derived from an EMBL/GenBank/DDBJ whole genome shotgun (WGS) entry which is preliminary data.</text>
</comment>
<feature type="transmembrane region" description="Helical" evidence="8">
    <location>
        <begin position="278"/>
        <end position="298"/>
    </location>
</feature>
<evidence type="ECO:0000256" key="8">
    <source>
        <dbReference type="SAM" id="Phobius"/>
    </source>
</evidence>
<dbReference type="EMBL" id="JBHUMQ010000017">
    <property type="protein sequence ID" value="MFD2693377.1"/>
    <property type="molecule type" value="Genomic_DNA"/>
</dbReference>
<dbReference type="CDD" id="cd17503">
    <property type="entry name" value="MFS_LmrB_MDR_like"/>
    <property type="match status" value="1"/>
</dbReference>
<accession>A0ABW5S2J5</accession>
<evidence type="ECO:0000256" key="1">
    <source>
        <dbReference type="ARBA" id="ARBA00004651"/>
    </source>
</evidence>
<keyword evidence="6 8" id="KW-1133">Transmembrane helix</keyword>
<evidence type="ECO:0000256" key="7">
    <source>
        <dbReference type="ARBA" id="ARBA00023136"/>
    </source>
</evidence>
<feature type="domain" description="Major facilitator superfamily (MFS) profile" evidence="9">
    <location>
        <begin position="17"/>
        <end position="467"/>
    </location>
</feature>
<sequence length="469" mass="50498">MNNGKSETKNLNQLIAISFILVLGALAPMLDTTMVNIAVNSIIVDFHTTVSSVQWVVTAYVLAIGIAVPIAGWAIDWVSGKTLYLGALILFLLGSAVAGFSGSIWLLVLSRVIQGAGAGMIMSALSTLIVRAASGENLGNLMSIVGLPAVFAPILGPTIGGLIIDHLDWHWIFYINIPIALFSIILLLWKSPKFAPEKGGKRLDWISIILFAGSFTELILGITKVSTTGNFFERQVMVPLSIGASLLILYILYAWIWPKRALVSLSLFKLPSFSASSLLLLMSGITINGAMLLLPLYYQNIRGASVVWTGIYLIPQGIGMLLTRTQVGKITDRIGARWVVMSGILISVLATLPFAFADQHTSQWMLLLALFFRGAGQGAMMIPIMADAYTGLSKKQVPEATISTRMLQNIGGAFGTAILATVVQHHLSGTVPTITHISDAYNVAFIWSIVSTVVAVIPAWFLSIKKSRA</sequence>
<feature type="transmembrane region" description="Helical" evidence="8">
    <location>
        <begin position="363"/>
        <end position="385"/>
    </location>
</feature>
<evidence type="ECO:0000256" key="3">
    <source>
        <dbReference type="ARBA" id="ARBA00022448"/>
    </source>
</evidence>
<feature type="transmembrane region" description="Helical" evidence="8">
    <location>
        <begin position="144"/>
        <end position="164"/>
    </location>
</feature>
<dbReference type="PANTHER" id="PTHR42718:SF9">
    <property type="entry name" value="MAJOR FACILITATOR SUPERFAMILY MULTIDRUG TRANSPORTER MFSC"/>
    <property type="match status" value="1"/>
</dbReference>
<evidence type="ECO:0000256" key="2">
    <source>
        <dbReference type="ARBA" id="ARBA00008537"/>
    </source>
</evidence>
<evidence type="ECO:0000313" key="11">
    <source>
        <dbReference type="Proteomes" id="UP001597399"/>
    </source>
</evidence>
<feature type="transmembrane region" description="Helical" evidence="8">
    <location>
        <begin position="444"/>
        <end position="464"/>
    </location>
</feature>
<proteinExistence type="inferred from homology"/>
<dbReference type="NCBIfam" id="TIGR00711">
    <property type="entry name" value="efflux_EmrB"/>
    <property type="match status" value="1"/>
</dbReference>
<organism evidence="10 11">
    <name type="scientific">Sporolactobacillus shoreicorticis</name>
    <dbReference type="NCBI Taxonomy" id="1923877"/>
    <lineage>
        <taxon>Bacteria</taxon>
        <taxon>Bacillati</taxon>
        <taxon>Bacillota</taxon>
        <taxon>Bacilli</taxon>
        <taxon>Bacillales</taxon>
        <taxon>Sporolactobacillaceae</taxon>
        <taxon>Sporolactobacillus</taxon>
    </lineage>
</organism>
<evidence type="ECO:0000313" key="10">
    <source>
        <dbReference type="EMBL" id="MFD2693377.1"/>
    </source>
</evidence>
<comment type="similarity">
    <text evidence="2">Belongs to the major facilitator superfamily. EmrB family.</text>
</comment>
<feature type="transmembrane region" description="Helical" evidence="8">
    <location>
        <begin position="406"/>
        <end position="424"/>
    </location>
</feature>
<dbReference type="InterPro" id="IPR011701">
    <property type="entry name" value="MFS"/>
</dbReference>
<keyword evidence="7 8" id="KW-0472">Membrane</keyword>